<evidence type="ECO:0000313" key="2">
    <source>
        <dbReference type="Proteomes" id="UP000201728"/>
    </source>
</evidence>
<protein>
    <submittedName>
        <fullName evidence="1">Uncharacterized protein</fullName>
    </submittedName>
</protein>
<dbReference type="OrthoDB" id="5649373at2"/>
<sequence>MKRILILTHAPQKTLGDPSAAAKLQYLLESWGENSAEFAVTVVVQVQKEDEMPVRNLFRSGMNYQIIHNMNSEPGQKKLSHAVSLSDLVVIYPTPHFLTTPVAMLLADTRKPVISFTEYDYDIEYQHTNQGSITVVPGSTFLTSGIGEKSLGIYVEQFNEPAQIHATDLAKLPPDIFSANRVLYFGYFNRLFNSRTGATPARFIAFAILDSKQRELDIILPLQVSPHQEVSAESKANVLESADFIKELESFNQVQITYSPQPNNPIYLIYKKKEDNFLMNEISAEEFEAQKSAADKLVRIINPFPLHKDSMRALMENSEPINLLTGDQSFSEALSLSKIIFYQAMGWKKKFYNALMVTSQQYKMLGEWFSLVNEKSTPVKVLVDFYTKNKETLLLETRSLQTYFAADKNLLTNFLMILRHSLSSEPYQQFMGFIDCLKQNPLFYADEKQQKTTEYSISSEALTQHVNYYLNIAGNSHEKNRILAYLNTQLDSLINFSSFEKVLFYRALKSKHPQLEITFTASLMIDYLKNILELNLEICDLRGAPIRINLPPQETLVDSEEANSQTILYEKMIGLGIALTPLSIATFHQFTEREKLETLQIIMRCGAVRYDTPQADNLVVDFLTTETHPQVLRQILRLLFLTPSYQLIDDTVIFNPKEPCLFFLIKKNHPKIEEMLVNNSLAINLLFEELFLTEGCTVKASNNTSINDLVFNALLFPESTRRSFSRFFPSSPALEKNVLLSKILNAGENFSPAIKSAVLAKLAHNSSKLEQLSECLGDDASNYLKDFFRENKLKTSNH</sequence>
<dbReference type="KEGG" id="lcd:clem_14830"/>
<proteinExistence type="predicted"/>
<dbReference type="AlphaFoldDB" id="A0A222P6L9"/>
<organism evidence="1 2">
    <name type="scientific">Legionella clemsonensis</name>
    <dbReference type="NCBI Taxonomy" id="1867846"/>
    <lineage>
        <taxon>Bacteria</taxon>
        <taxon>Pseudomonadati</taxon>
        <taxon>Pseudomonadota</taxon>
        <taxon>Gammaproteobacteria</taxon>
        <taxon>Legionellales</taxon>
        <taxon>Legionellaceae</taxon>
        <taxon>Legionella</taxon>
    </lineage>
</organism>
<gene>
    <name evidence="1" type="ORF">clem_14830</name>
</gene>
<evidence type="ECO:0000313" key="1">
    <source>
        <dbReference type="EMBL" id="ASQ47491.1"/>
    </source>
</evidence>
<accession>A0A222P6L9</accession>
<dbReference type="RefSeq" id="WP_094092212.1">
    <property type="nucleotide sequence ID" value="NZ_CP016397.1"/>
</dbReference>
<dbReference type="EMBL" id="CP016397">
    <property type="protein sequence ID" value="ASQ47491.1"/>
    <property type="molecule type" value="Genomic_DNA"/>
</dbReference>
<dbReference type="Proteomes" id="UP000201728">
    <property type="component" value="Chromosome"/>
</dbReference>
<name>A0A222P6L9_9GAMM</name>
<reference evidence="2" key="1">
    <citation type="submission" date="2016-07" db="EMBL/GenBank/DDBJ databases">
        <authorList>
            <person name="Florea S."/>
            <person name="Webb J.S."/>
            <person name="Jaromczyk J."/>
            <person name="Schardl C.L."/>
        </authorList>
    </citation>
    <scope>NUCLEOTIDE SEQUENCE [LARGE SCALE GENOMIC DNA]</scope>
    <source>
        <strain evidence="2">CDC-D5610</strain>
    </source>
</reference>
<keyword evidence="2" id="KW-1185">Reference proteome</keyword>